<organism evidence="8 9">
    <name type="scientific">Formosa sediminum</name>
    <dbReference type="NCBI Taxonomy" id="2594004"/>
    <lineage>
        <taxon>Bacteria</taxon>
        <taxon>Pseudomonadati</taxon>
        <taxon>Bacteroidota</taxon>
        <taxon>Flavobacteriia</taxon>
        <taxon>Flavobacteriales</taxon>
        <taxon>Flavobacteriaceae</taxon>
        <taxon>Formosa</taxon>
    </lineage>
</organism>
<dbReference type="AlphaFoldDB" id="A0A516GVB1"/>
<keyword evidence="4 7" id="KW-0812">Transmembrane</keyword>
<evidence type="ECO:0000256" key="7">
    <source>
        <dbReference type="SAM" id="Phobius"/>
    </source>
</evidence>
<feature type="transmembrane region" description="Helical" evidence="7">
    <location>
        <begin position="76"/>
        <end position="95"/>
    </location>
</feature>
<feature type="transmembrane region" description="Helical" evidence="7">
    <location>
        <begin position="48"/>
        <end position="70"/>
    </location>
</feature>
<dbReference type="InterPro" id="IPR051907">
    <property type="entry name" value="DoxX-like_oxidoreductase"/>
</dbReference>
<keyword evidence="6 7" id="KW-0472">Membrane</keyword>
<dbReference type="PANTHER" id="PTHR33452">
    <property type="entry name" value="OXIDOREDUCTASE CATD-RELATED"/>
    <property type="match status" value="1"/>
</dbReference>
<comment type="similarity">
    <text evidence="2">Belongs to the DoxX family.</text>
</comment>
<name>A0A516GVB1_9FLAO</name>
<dbReference type="EMBL" id="CP041637">
    <property type="protein sequence ID" value="QDO95463.1"/>
    <property type="molecule type" value="Genomic_DNA"/>
</dbReference>
<keyword evidence="5 7" id="KW-1133">Transmembrane helix</keyword>
<accession>A0A516GVB1</accession>
<reference evidence="8 9" key="1">
    <citation type="submission" date="2019-07" db="EMBL/GenBank/DDBJ databases">
        <title>Genome sequencing for Formosa sp. PS13.</title>
        <authorList>
            <person name="Park S.-J."/>
        </authorList>
    </citation>
    <scope>NUCLEOTIDE SEQUENCE [LARGE SCALE GENOMIC DNA]</scope>
    <source>
        <strain evidence="8 9">PS13</strain>
    </source>
</reference>
<dbReference type="PANTHER" id="PTHR33452:SF1">
    <property type="entry name" value="INNER MEMBRANE PROTEIN YPHA-RELATED"/>
    <property type="match status" value="1"/>
</dbReference>
<evidence type="ECO:0000256" key="2">
    <source>
        <dbReference type="ARBA" id="ARBA00006679"/>
    </source>
</evidence>
<protein>
    <submittedName>
        <fullName evidence="8">DoxX family membrane protein</fullName>
    </submittedName>
</protein>
<evidence type="ECO:0000256" key="3">
    <source>
        <dbReference type="ARBA" id="ARBA00022475"/>
    </source>
</evidence>
<dbReference type="Pfam" id="PF07681">
    <property type="entry name" value="DoxX"/>
    <property type="match status" value="1"/>
</dbReference>
<evidence type="ECO:0000256" key="6">
    <source>
        <dbReference type="ARBA" id="ARBA00023136"/>
    </source>
</evidence>
<evidence type="ECO:0000313" key="8">
    <source>
        <dbReference type="EMBL" id="QDO95463.1"/>
    </source>
</evidence>
<evidence type="ECO:0000256" key="5">
    <source>
        <dbReference type="ARBA" id="ARBA00022989"/>
    </source>
</evidence>
<gene>
    <name evidence="8" type="ORF">FNB79_16295</name>
</gene>
<dbReference type="InterPro" id="IPR032808">
    <property type="entry name" value="DoxX"/>
</dbReference>
<proteinExistence type="inferred from homology"/>
<keyword evidence="3" id="KW-1003">Cell membrane</keyword>
<comment type="subcellular location">
    <subcellularLocation>
        <location evidence="1">Cell membrane</location>
        <topology evidence="1">Multi-pass membrane protein</topology>
    </subcellularLocation>
</comment>
<evidence type="ECO:0000256" key="1">
    <source>
        <dbReference type="ARBA" id="ARBA00004651"/>
    </source>
</evidence>
<evidence type="ECO:0000313" key="9">
    <source>
        <dbReference type="Proteomes" id="UP000319209"/>
    </source>
</evidence>
<sequence>MQQNTSYLIVRLAIGISMFGHGLVRLPKLQAFSAGIVKSFENSMLPEFLTLPFSYVLPFAEFTFGLLLILGLFTRVASIGISVVLMSLIFGSTLVENWGVITAQLVHVAFAVYVIHNIKDNTFALDNVINKKH</sequence>
<evidence type="ECO:0000256" key="4">
    <source>
        <dbReference type="ARBA" id="ARBA00022692"/>
    </source>
</evidence>
<dbReference type="GO" id="GO:0005886">
    <property type="term" value="C:plasma membrane"/>
    <property type="evidence" value="ECO:0007669"/>
    <property type="project" value="UniProtKB-SubCell"/>
</dbReference>
<dbReference type="KEGG" id="fop:FNB79_16295"/>
<feature type="transmembrane region" description="Helical" evidence="7">
    <location>
        <begin position="6"/>
        <end position="27"/>
    </location>
</feature>
<dbReference type="Proteomes" id="UP000319209">
    <property type="component" value="Chromosome"/>
</dbReference>
<keyword evidence="9" id="KW-1185">Reference proteome</keyword>
<dbReference type="RefSeq" id="WP_143382369.1">
    <property type="nucleotide sequence ID" value="NZ_CP041637.1"/>
</dbReference>
<dbReference type="OrthoDB" id="4732370at2"/>